<organism evidence="3 4">
    <name type="scientific">Hypholoma sublateritium (strain FD-334 SS-4)</name>
    <dbReference type="NCBI Taxonomy" id="945553"/>
    <lineage>
        <taxon>Eukaryota</taxon>
        <taxon>Fungi</taxon>
        <taxon>Dikarya</taxon>
        <taxon>Basidiomycota</taxon>
        <taxon>Agaricomycotina</taxon>
        <taxon>Agaricomycetes</taxon>
        <taxon>Agaricomycetidae</taxon>
        <taxon>Agaricales</taxon>
        <taxon>Agaricineae</taxon>
        <taxon>Strophariaceae</taxon>
        <taxon>Hypholoma</taxon>
    </lineage>
</organism>
<proteinExistence type="predicted"/>
<dbReference type="PROSITE" id="PS50012">
    <property type="entry name" value="RCC1_3"/>
    <property type="match status" value="2"/>
</dbReference>
<dbReference type="SUPFAM" id="SSF50985">
    <property type="entry name" value="RCC1/BLIP-II"/>
    <property type="match status" value="1"/>
</dbReference>
<dbReference type="PRINTS" id="PR00633">
    <property type="entry name" value="RCCNDNSATION"/>
</dbReference>
<feature type="repeat" description="RCC1" evidence="2">
    <location>
        <begin position="199"/>
        <end position="250"/>
    </location>
</feature>
<dbReference type="Gene3D" id="2.130.10.30">
    <property type="entry name" value="Regulator of chromosome condensation 1/beta-lactamase-inhibitor protein II"/>
    <property type="match status" value="2"/>
</dbReference>
<evidence type="ECO:0000313" key="3">
    <source>
        <dbReference type="EMBL" id="KJA14927.1"/>
    </source>
</evidence>
<dbReference type="InterPro" id="IPR000408">
    <property type="entry name" value="Reg_chr_condens"/>
</dbReference>
<dbReference type="PANTHER" id="PTHR22870">
    <property type="entry name" value="REGULATOR OF CHROMOSOME CONDENSATION"/>
    <property type="match status" value="1"/>
</dbReference>
<evidence type="ECO:0000256" key="2">
    <source>
        <dbReference type="PROSITE-ProRule" id="PRU00235"/>
    </source>
</evidence>
<evidence type="ECO:0000313" key="4">
    <source>
        <dbReference type="Proteomes" id="UP000054270"/>
    </source>
</evidence>
<accession>A0A0D2KJU8</accession>
<name>A0A0D2KJU8_HYPSF</name>
<reference evidence="4" key="1">
    <citation type="submission" date="2014-04" db="EMBL/GenBank/DDBJ databases">
        <title>Evolutionary Origins and Diversification of the Mycorrhizal Mutualists.</title>
        <authorList>
            <consortium name="DOE Joint Genome Institute"/>
            <consortium name="Mycorrhizal Genomics Consortium"/>
            <person name="Kohler A."/>
            <person name="Kuo A."/>
            <person name="Nagy L.G."/>
            <person name="Floudas D."/>
            <person name="Copeland A."/>
            <person name="Barry K.W."/>
            <person name="Cichocki N."/>
            <person name="Veneault-Fourrey C."/>
            <person name="LaButti K."/>
            <person name="Lindquist E.A."/>
            <person name="Lipzen A."/>
            <person name="Lundell T."/>
            <person name="Morin E."/>
            <person name="Murat C."/>
            <person name="Riley R."/>
            <person name="Ohm R."/>
            <person name="Sun H."/>
            <person name="Tunlid A."/>
            <person name="Henrissat B."/>
            <person name="Grigoriev I.V."/>
            <person name="Hibbett D.S."/>
            <person name="Martin F."/>
        </authorList>
    </citation>
    <scope>NUCLEOTIDE SEQUENCE [LARGE SCALE GENOMIC DNA]</scope>
    <source>
        <strain evidence="4">FD-334 SS-4</strain>
    </source>
</reference>
<sequence length="417" mass="44683">MSSKNCLLSSGSNAQGQLGNGSLEDSHTFCPCAFTHSPPGSLPNGTSRVIDIATGANHTLLLLETNEQRRELWGCGDGRKGQLGLHYRRTASSTGLFRKLELALVATELGDYCVKSISATWETSYAVLFCEGRKDVIISMGSDDYGDLGVGGEKKIDSETDFHVIDFSHISSLSERLEVLGIYSGQRHTVLHLDSVSGPILVGWGTSRHGQLGTLADKPFASTPQIISIKSENISSLNLGLHHTVIRYNSGELLCLGSDRKHQLEVVLTLGTEKRLALDIGCTWNGTYAVVRNEGVWSILSSGSNSHSQLGRKSGEITLAGAVAFPDNSVYGTSSLKVVCGSEHVLVLEDASIPGSSRLWGWGWNEHGNLGVGHTDDVPTPIRLYPPVNPNATILNVWGGLGTSWIFAEVVETGSTI</sequence>
<keyword evidence="4" id="KW-1185">Reference proteome</keyword>
<dbReference type="OMA" id="ACRNICD"/>
<evidence type="ECO:0000256" key="1">
    <source>
        <dbReference type="ARBA" id="ARBA00022737"/>
    </source>
</evidence>
<keyword evidence="1" id="KW-0677">Repeat</keyword>
<dbReference type="STRING" id="945553.A0A0D2KJU8"/>
<dbReference type="Pfam" id="PF00415">
    <property type="entry name" value="RCC1"/>
    <property type="match status" value="2"/>
</dbReference>
<dbReference type="AlphaFoldDB" id="A0A0D2KJU8"/>
<feature type="repeat" description="RCC1" evidence="2">
    <location>
        <begin position="5"/>
        <end position="65"/>
    </location>
</feature>
<evidence type="ECO:0008006" key="5">
    <source>
        <dbReference type="Google" id="ProtNLM"/>
    </source>
</evidence>
<dbReference type="OrthoDB" id="5370059at2759"/>
<dbReference type="Proteomes" id="UP000054270">
    <property type="component" value="Unassembled WGS sequence"/>
</dbReference>
<dbReference type="InterPro" id="IPR009091">
    <property type="entry name" value="RCC1/BLIP-II"/>
</dbReference>
<protein>
    <recommendedName>
        <fullName evidence="5">RCC1/BLIP-II protein</fullName>
    </recommendedName>
</protein>
<dbReference type="PROSITE" id="PS00626">
    <property type="entry name" value="RCC1_2"/>
    <property type="match status" value="1"/>
</dbReference>
<dbReference type="EMBL" id="KN817660">
    <property type="protein sequence ID" value="KJA14927.1"/>
    <property type="molecule type" value="Genomic_DNA"/>
</dbReference>
<gene>
    <name evidence="3" type="ORF">HYPSUDRAFT_92131</name>
</gene>
<dbReference type="InterPro" id="IPR051210">
    <property type="entry name" value="Ub_ligase/GEF_domain"/>
</dbReference>
<dbReference type="PANTHER" id="PTHR22870:SF408">
    <property type="entry name" value="OS09G0560450 PROTEIN"/>
    <property type="match status" value="1"/>
</dbReference>